<dbReference type="EMBL" id="PSNW01000002">
    <property type="protein sequence ID" value="PPE75212.1"/>
    <property type="molecule type" value="Genomic_DNA"/>
</dbReference>
<evidence type="ECO:0000256" key="1">
    <source>
        <dbReference type="ARBA" id="ARBA00006484"/>
    </source>
</evidence>
<dbReference type="AlphaFoldDB" id="A0A2S5TJT7"/>
<dbReference type="RefSeq" id="WP_104229438.1">
    <property type="nucleotide sequence ID" value="NZ_PSNW01000002.1"/>
</dbReference>
<evidence type="ECO:0000256" key="3">
    <source>
        <dbReference type="RuleBase" id="RU000363"/>
    </source>
</evidence>
<evidence type="ECO:0000313" key="5">
    <source>
        <dbReference type="Proteomes" id="UP000238220"/>
    </source>
</evidence>
<dbReference type="SUPFAM" id="SSF51735">
    <property type="entry name" value="NAD(P)-binding Rossmann-fold domains"/>
    <property type="match status" value="1"/>
</dbReference>
<name>A0A2S5TJT7_9GAMM</name>
<comment type="similarity">
    <text evidence="1 3">Belongs to the short-chain dehydrogenases/reductases (SDR) family.</text>
</comment>
<proteinExistence type="inferred from homology"/>
<dbReference type="Proteomes" id="UP000238220">
    <property type="component" value="Unassembled WGS sequence"/>
</dbReference>
<gene>
    <name evidence="4" type="ORF">C3942_05930</name>
</gene>
<dbReference type="InterPro" id="IPR020904">
    <property type="entry name" value="Sc_DH/Rdtase_CS"/>
</dbReference>
<dbReference type="PROSITE" id="PS00061">
    <property type="entry name" value="ADH_SHORT"/>
    <property type="match status" value="1"/>
</dbReference>
<dbReference type="OrthoDB" id="658698at2"/>
<dbReference type="GO" id="GO:0016491">
    <property type="term" value="F:oxidoreductase activity"/>
    <property type="evidence" value="ECO:0007669"/>
    <property type="project" value="UniProtKB-KW"/>
</dbReference>
<dbReference type="NCBIfam" id="NF006123">
    <property type="entry name" value="PRK08267.1"/>
    <property type="match status" value="1"/>
</dbReference>
<comment type="caution">
    <text evidence="4">The sequence shown here is derived from an EMBL/GenBank/DDBJ whole genome shotgun (WGS) entry which is preliminary data.</text>
</comment>
<dbReference type="PRINTS" id="PR00081">
    <property type="entry name" value="GDHRDH"/>
</dbReference>
<reference evidence="4 5" key="1">
    <citation type="submission" date="2018-02" db="EMBL/GenBank/DDBJ databases">
        <title>Genome sequencing of Solimonas sp. HR-BB.</title>
        <authorList>
            <person name="Lee Y."/>
            <person name="Jeon C.O."/>
        </authorList>
    </citation>
    <scope>NUCLEOTIDE SEQUENCE [LARGE SCALE GENOMIC DNA]</scope>
    <source>
        <strain evidence="4 5">HR-BB</strain>
    </source>
</reference>
<evidence type="ECO:0000256" key="2">
    <source>
        <dbReference type="ARBA" id="ARBA00023002"/>
    </source>
</evidence>
<accession>A0A2S5TJT7</accession>
<keyword evidence="2" id="KW-0560">Oxidoreductase</keyword>
<dbReference type="Gene3D" id="3.40.50.720">
    <property type="entry name" value="NAD(P)-binding Rossmann-like Domain"/>
    <property type="match status" value="1"/>
</dbReference>
<keyword evidence="5" id="KW-1185">Reference proteome</keyword>
<dbReference type="InterPro" id="IPR002347">
    <property type="entry name" value="SDR_fam"/>
</dbReference>
<dbReference type="Pfam" id="PF00106">
    <property type="entry name" value="adh_short"/>
    <property type="match status" value="1"/>
</dbReference>
<dbReference type="PANTHER" id="PTHR43391:SF82">
    <property type="entry name" value="OXIDOREDUCTASE SADH-RELATED"/>
    <property type="match status" value="1"/>
</dbReference>
<organism evidence="4 5">
    <name type="scientific">Solimonas fluminis</name>
    <dbReference type="NCBI Taxonomy" id="2086571"/>
    <lineage>
        <taxon>Bacteria</taxon>
        <taxon>Pseudomonadati</taxon>
        <taxon>Pseudomonadota</taxon>
        <taxon>Gammaproteobacteria</taxon>
        <taxon>Nevskiales</taxon>
        <taxon>Nevskiaceae</taxon>
        <taxon>Solimonas</taxon>
    </lineage>
</organism>
<protein>
    <submittedName>
        <fullName evidence="4">Short-chain dehydrogenase</fullName>
    </submittedName>
</protein>
<evidence type="ECO:0000313" key="4">
    <source>
        <dbReference type="EMBL" id="PPE75212.1"/>
    </source>
</evidence>
<dbReference type="InterPro" id="IPR036291">
    <property type="entry name" value="NAD(P)-bd_dom_sf"/>
</dbReference>
<dbReference type="PANTHER" id="PTHR43391">
    <property type="entry name" value="RETINOL DEHYDROGENASE-RELATED"/>
    <property type="match status" value="1"/>
</dbReference>
<dbReference type="PRINTS" id="PR00080">
    <property type="entry name" value="SDRFAMILY"/>
</dbReference>
<sequence length="260" mass="27607">MTASRPAILVTGAAAGIGRACAERFAREGWFVGVCDIDEAGARALAQRLGVQGWAARLDVTDPQGWRDTLAAFTAASGGRLDVLLNNAGVLVGGPFGEIPLERQHWLVDVNFKGVINGAHAALPYLRQTPGARLINMASASAIYGAPSLAVYSATKFAVRGLTEALQVEWKPLGVEVMDVWPLFVRTAMIDAVGAGSARSLDSMGVRLTPQDVAETVWRAAKRPGRTHWIVGLQARLMALAIRLSPAAITRRVVAKLSGF</sequence>